<feature type="region of interest" description="Disordered" evidence="1">
    <location>
        <begin position="301"/>
        <end position="326"/>
    </location>
</feature>
<dbReference type="HOGENOM" id="CLU_852582_0_0_1"/>
<proteinExistence type="predicted"/>
<organism evidence="2 3">
    <name type="scientific">Ceriporiopsis subvermispora (strain B)</name>
    <name type="common">White-rot fungus</name>
    <name type="synonym">Gelatoporia subvermispora</name>
    <dbReference type="NCBI Taxonomy" id="914234"/>
    <lineage>
        <taxon>Eukaryota</taxon>
        <taxon>Fungi</taxon>
        <taxon>Dikarya</taxon>
        <taxon>Basidiomycota</taxon>
        <taxon>Agaricomycotina</taxon>
        <taxon>Agaricomycetes</taxon>
        <taxon>Polyporales</taxon>
        <taxon>Gelatoporiaceae</taxon>
        <taxon>Gelatoporia</taxon>
    </lineage>
</organism>
<dbReference type="Proteomes" id="UP000016930">
    <property type="component" value="Unassembled WGS sequence"/>
</dbReference>
<accession>M2QKC6</accession>
<keyword evidence="3" id="KW-1185">Reference proteome</keyword>
<sequence length="326" mass="37302">MIRQHQYMVQSGLAVVSTVTVLKTRLLNPSNEDDEKNTPLGQVFVTGAVAKAYSSYFMDSSRYHNLTRSSALPWKYLLKPLPARLLCVWVHKKELFLVCGHHGILEAILLHMSLEDLADLTAKDCLRPNKDKAKAAHMWMHIVSLSRFWSEDNLNPIFKLWPVIWWSAILADLTAENVNNKIKSDWPLVQQICQAQDIFNDFGIHLANNFLHSLGLWPGMPSHNLAENLTHAGYQMILGLTDYLYSKQNIINLNEHRKPGRCPVICGDDVDRPAKRPRVQKVRTKLNVDVAWWEQQTSQSASSESINDLEHLENISSEEEPFAKYH</sequence>
<evidence type="ECO:0000313" key="3">
    <source>
        <dbReference type="Proteomes" id="UP000016930"/>
    </source>
</evidence>
<gene>
    <name evidence="2" type="ORF">CERSUDRAFT_73334</name>
</gene>
<dbReference type="OrthoDB" id="3061861at2759"/>
<reference evidence="2 3" key="1">
    <citation type="journal article" date="2012" name="Proc. Natl. Acad. Sci. U.S.A.">
        <title>Comparative genomics of Ceriporiopsis subvermispora and Phanerochaete chrysosporium provide insight into selective ligninolysis.</title>
        <authorList>
            <person name="Fernandez-Fueyo E."/>
            <person name="Ruiz-Duenas F.J."/>
            <person name="Ferreira P."/>
            <person name="Floudas D."/>
            <person name="Hibbett D.S."/>
            <person name="Canessa P."/>
            <person name="Larrondo L.F."/>
            <person name="James T.Y."/>
            <person name="Seelenfreund D."/>
            <person name="Lobos S."/>
            <person name="Polanco R."/>
            <person name="Tello M."/>
            <person name="Honda Y."/>
            <person name="Watanabe T."/>
            <person name="Watanabe T."/>
            <person name="Ryu J.S."/>
            <person name="Kubicek C.P."/>
            <person name="Schmoll M."/>
            <person name="Gaskell J."/>
            <person name="Hammel K.E."/>
            <person name="St John F.J."/>
            <person name="Vanden Wymelenberg A."/>
            <person name="Sabat G."/>
            <person name="Splinter BonDurant S."/>
            <person name="Syed K."/>
            <person name="Yadav J.S."/>
            <person name="Doddapaneni H."/>
            <person name="Subramanian V."/>
            <person name="Lavin J.L."/>
            <person name="Oguiza J.A."/>
            <person name="Perez G."/>
            <person name="Pisabarro A.G."/>
            <person name="Ramirez L."/>
            <person name="Santoyo F."/>
            <person name="Master E."/>
            <person name="Coutinho P.M."/>
            <person name="Henrissat B."/>
            <person name="Lombard V."/>
            <person name="Magnuson J.K."/>
            <person name="Kuees U."/>
            <person name="Hori C."/>
            <person name="Igarashi K."/>
            <person name="Samejima M."/>
            <person name="Held B.W."/>
            <person name="Barry K.W."/>
            <person name="LaButti K.M."/>
            <person name="Lapidus A."/>
            <person name="Lindquist E.A."/>
            <person name="Lucas S.M."/>
            <person name="Riley R."/>
            <person name="Salamov A.A."/>
            <person name="Hoffmeister D."/>
            <person name="Schwenk D."/>
            <person name="Hadar Y."/>
            <person name="Yarden O."/>
            <person name="de Vries R.P."/>
            <person name="Wiebenga A."/>
            <person name="Stenlid J."/>
            <person name="Eastwood D."/>
            <person name="Grigoriev I.V."/>
            <person name="Berka R.M."/>
            <person name="Blanchette R.A."/>
            <person name="Kersten P."/>
            <person name="Martinez A.T."/>
            <person name="Vicuna R."/>
            <person name="Cullen D."/>
        </authorList>
    </citation>
    <scope>NUCLEOTIDE SEQUENCE [LARGE SCALE GENOMIC DNA]</scope>
    <source>
        <strain evidence="2 3">B</strain>
    </source>
</reference>
<evidence type="ECO:0000313" key="2">
    <source>
        <dbReference type="EMBL" id="EMD37448.1"/>
    </source>
</evidence>
<evidence type="ECO:0000256" key="1">
    <source>
        <dbReference type="SAM" id="MobiDB-lite"/>
    </source>
</evidence>
<dbReference type="AlphaFoldDB" id="M2QKC6"/>
<protein>
    <submittedName>
        <fullName evidence="2">Uncharacterized protein</fullName>
    </submittedName>
</protein>
<name>M2QKC6_CERS8</name>
<dbReference type="EMBL" id="KB445796">
    <property type="protein sequence ID" value="EMD37448.1"/>
    <property type="molecule type" value="Genomic_DNA"/>
</dbReference>